<proteinExistence type="predicted"/>
<dbReference type="Proteomes" id="UP000824120">
    <property type="component" value="Chromosome 12"/>
</dbReference>
<evidence type="ECO:0000313" key="1">
    <source>
        <dbReference type="EMBL" id="KAG5571449.1"/>
    </source>
</evidence>
<dbReference type="EMBL" id="JACXVP010000012">
    <property type="protein sequence ID" value="KAG5571449.1"/>
    <property type="molecule type" value="Genomic_DNA"/>
</dbReference>
<accession>A0A9J5W7H9</accession>
<keyword evidence="2" id="KW-1185">Reference proteome</keyword>
<gene>
    <name evidence="1" type="ORF">H5410_061215</name>
</gene>
<dbReference type="AlphaFoldDB" id="A0A9J5W7H9"/>
<organism evidence="1 2">
    <name type="scientific">Solanum commersonii</name>
    <name type="common">Commerson's wild potato</name>
    <name type="synonym">Commerson's nightshade</name>
    <dbReference type="NCBI Taxonomy" id="4109"/>
    <lineage>
        <taxon>Eukaryota</taxon>
        <taxon>Viridiplantae</taxon>
        <taxon>Streptophyta</taxon>
        <taxon>Embryophyta</taxon>
        <taxon>Tracheophyta</taxon>
        <taxon>Spermatophyta</taxon>
        <taxon>Magnoliopsida</taxon>
        <taxon>eudicotyledons</taxon>
        <taxon>Gunneridae</taxon>
        <taxon>Pentapetalae</taxon>
        <taxon>asterids</taxon>
        <taxon>lamiids</taxon>
        <taxon>Solanales</taxon>
        <taxon>Solanaceae</taxon>
        <taxon>Solanoideae</taxon>
        <taxon>Solaneae</taxon>
        <taxon>Solanum</taxon>
    </lineage>
</organism>
<evidence type="ECO:0000313" key="2">
    <source>
        <dbReference type="Proteomes" id="UP000824120"/>
    </source>
</evidence>
<protein>
    <submittedName>
        <fullName evidence="1">Uncharacterized protein</fullName>
    </submittedName>
</protein>
<reference evidence="1 2" key="1">
    <citation type="submission" date="2020-09" db="EMBL/GenBank/DDBJ databases">
        <title>De no assembly of potato wild relative species, Solanum commersonii.</title>
        <authorList>
            <person name="Cho K."/>
        </authorList>
    </citation>
    <scope>NUCLEOTIDE SEQUENCE [LARGE SCALE GENOMIC DNA]</scope>
    <source>
        <strain evidence="1">LZ3.2</strain>
        <tissue evidence="1">Leaf</tissue>
    </source>
</reference>
<name>A0A9J5W7H9_SOLCO</name>
<sequence length="82" mass="8856">MTKLMYGHAGRWPGASCQAQSLEALARRRGIGLRWAVLHTGTKGGVCPFGESPKVLGDAQASAFSFFSTFLFPFVPKCPCLH</sequence>
<comment type="caution">
    <text evidence="1">The sequence shown here is derived from an EMBL/GenBank/DDBJ whole genome shotgun (WGS) entry which is preliminary data.</text>
</comment>